<dbReference type="PROSITE" id="PS51755">
    <property type="entry name" value="OMPR_PHOB"/>
    <property type="match status" value="1"/>
</dbReference>
<evidence type="ECO:0000256" key="3">
    <source>
        <dbReference type="ARBA" id="ARBA00023015"/>
    </source>
</evidence>
<dbReference type="Gene3D" id="1.25.40.10">
    <property type="entry name" value="Tetratricopeptide repeat domain"/>
    <property type="match status" value="2"/>
</dbReference>
<protein>
    <recommendedName>
        <fullName evidence="8">OmpR/PhoB-type domain-containing protein</fullName>
    </recommendedName>
</protein>
<keyword evidence="2" id="KW-0902">Two-component regulatory system</keyword>
<dbReference type="InterPro" id="IPR036388">
    <property type="entry name" value="WH-like_DNA-bd_sf"/>
</dbReference>
<proteinExistence type="inferred from homology"/>
<name>A0ABP9DGW3_9ACTN</name>
<dbReference type="InterPro" id="IPR016032">
    <property type="entry name" value="Sig_transdc_resp-reg_C-effctor"/>
</dbReference>
<dbReference type="Pfam" id="PF13424">
    <property type="entry name" value="TPR_12"/>
    <property type="match status" value="1"/>
</dbReference>
<feature type="domain" description="OmpR/PhoB-type" evidence="8">
    <location>
        <begin position="1"/>
        <end position="94"/>
    </location>
</feature>
<keyword evidence="3" id="KW-0805">Transcription regulation</keyword>
<dbReference type="InterPro" id="IPR041664">
    <property type="entry name" value="AAA_16"/>
</dbReference>
<dbReference type="PANTHER" id="PTHR35807">
    <property type="entry name" value="TRANSCRIPTIONAL REGULATOR REDD-RELATED"/>
    <property type="match status" value="1"/>
</dbReference>
<dbReference type="EMBL" id="BAABIS010000001">
    <property type="protein sequence ID" value="GAA4842748.1"/>
    <property type="molecule type" value="Genomic_DNA"/>
</dbReference>
<comment type="similarity">
    <text evidence="1">Belongs to the AfsR/DnrI/RedD regulatory family.</text>
</comment>
<dbReference type="InterPro" id="IPR019734">
    <property type="entry name" value="TPR_rpt"/>
</dbReference>
<evidence type="ECO:0000256" key="4">
    <source>
        <dbReference type="ARBA" id="ARBA00023125"/>
    </source>
</evidence>
<organism evidence="9 10">
    <name type="scientific">Kitasatospora terrestris</name>
    <dbReference type="NCBI Taxonomy" id="258051"/>
    <lineage>
        <taxon>Bacteria</taxon>
        <taxon>Bacillati</taxon>
        <taxon>Actinomycetota</taxon>
        <taxon>Actinomycetes</taxon>
        <taxon>Kitasatosporales</taxon>
        <taxon>Streptomycetaceae</taxon>
        <taxon>Kitasatospora</taxon>
    </lineage>
</organism>
<dbReference type="SMART" id="SM00028">
    <property type="entry name" value="TPR"/>
    <property type="match status" value="4"/>
</dbReference>
<dbReference type="InterPro" id="IPR011990">
    <property type="entry name" value="TPR-like_helical_dom_sf"/>
</dbReference>
<accession>A0ABP9DGW3</accession>
<evidence type="ECO:0000313" key="9">
    <source>
        <dbReference type="EMBL" id="GAA4842748.1"/>
    </source>
</evidence>
<dbReference type="Pfam" id="PF00486">
    <property type="entry name" value="Trans_reg_C"/>
    <property type="match status" value="1"/>
</dbReference>
<evidence type="ECO:0000256" key="1">
    <source>
        <dbReference type="ARBA" id="ARBA00005820"/>
    </source>
</evidence>
<dbReference type="InterPro" id="IPR027417">
    <property type="entry name" value="P-loop_NTPase"/>
</dbReference>
<evidence type="ECO:0000259" key="8">
    <source>
        <dbReference type="PROSITE" id="PS51755"/>
    </source>
</evidence>
<dbReference type="Pfam" id="PF03704">
    <property type="entry name" value="BTAD"/>
    <property type="match status" value="1"/>
</dbReference>
<dbReference type="InterPro" id="IPR001867">
    <property type="entry name" value="OmpR/PhoB-type_DNA-bd"/>
</dbReference>
<dbReference type="Pfam" id="PF13191">
    <property type="entry name" value="AAA_16"/>
    <property type="match status" value="1"/>
</dbReference>
<keyword evidence="5" id="KW-0804">Transcription</keyword>
<evidence type="ECO:0000313" key="10">
    <source>
        <dbReference type="Proteomes" id="UP001501752"/>
    </source>
</evidence>
<keyword evidence="10" id="KW-1185">Reference proteome</keyword>
<dbReference type="SUPFAM" id="SSF52540">
    <property type="entry name" value="P-loop containing nucleoside triphosphate hydrolases"/>
    <property type="match status" value="1"/>
</dbReference>
<evidence type="ECO:0000256" key="6">
    <source>
        <dbReference type="PROSITE-ProRule" id="PRU01091"/>
    </source>
</evidence>
<dbReference type="SUPFAM" id="SSF46894">
    <property type="entry name" value="C-terminal effector domain of the bipartite response regulators"/>
    <property type="match status" value="1"/>
</dbReference>
<gene>
    <name evidence="9" type="ORF">GCM10023235_18420</name>
</gene>
<dbReference type="Gene3D" id="1.10.10.10">
    <property type="entry name" value="Winged helix-like DNA-binding domain superfamily/Winged helix DNA-binding domain"/>
    <property type="match status" value="1"/>
</dbReference>
<dbReference type="Gene3D" id="3.40.50.300">
    <property type="entry name" value="P-loop containing nucleotide triphosphate hydrolases"/>
    <property type="match status" value="1"/>
</dbReference>
<keyword evidence="4 6" id="KW-0238">DNA-binding</keyword>
<feature type="compositionally biased region" description="Low complexity" evidence="7">
    <location>
        <begin position="295"/>
        <end position="321"/>
    </location>
</feature>
<evidence type="ECO:0000256" key="2">
    <source>
        <dbReference type="ARBA" id="ARBA00023012"/>
    </source>
</evidence>
<dbReference type="SUPFAM" id="SSF48452">
    <property type="entry name" value="TPR-like"/>
    <property type="match status" value="3"/>
</dbReference>
<dbReference type="SMART" id="SM01043">
    <property type="entry name" value="BTAD"/>
    <property type="match status" value="1"/>
</dbReference>
<feature type="compositionally biased region" description="Basic and acidic residues" evidence="7">
    <location>
        <begin position="272"/>
        <end position="287"/>
    </location>
</feature>
<dbReference type="InterPro" id="IPR005158">
    <property type="entry name" value="BTAD"/>
</dbReference>
<dbReference type="PRINTS" id="PR00364">
    <property type="entry name" value="DISEASERSIST"/>
</dbReference>
<feature type="region of interest" description="Disordered" evidence="7">
    <location>
        <begin position="239"/>
        <end position="321"/>
    </location>
</feature>
<evidence type="ECO:0000256" key="7">
    <source>
        <dbReference type="SAM" id="MobiDB-lite"/>
    </source>
</evidence>
<sequence>MPITFGVLGPLTVHDGREPRPITSPTHRLLLTHLLLNAGRAVTADALLTLVWGERPPRTAAASLHNHVGRLRRALGPRLEDRLAATGGGYRLRVEDGELDSAVFAGHLGRARAAHTGQEWTAVALETAAALELWRGGPPEDSAAVGPAEAARLAELRLQALEWRFDAELALGRHHGLAAELALLTAEHPLRESFHRQLMLALWRGGRRADALAVYRTLRGTLVEELGLEPGTAIQLTHREILADEPRPAAGRGDGGGTADRRGADAGSVGGRDGRERTEAGGGERTEAGAGGKAADGTAPDGSAAREGAADGGAADDGAAAAVATPSQLPLAPGDFTGRQGELDALALYLRPGEPGGPARVVLVTGMGGVGKTSLVLHGAHAAAEDFPDGRLYADLRGFGVCEARTPHDLLGRFLADLGVAGEALPKDTDDRAALYRSLLAERRVLVVLDNARDGRQVAPLLPGSGRSAVVVTSRHKLSGVQCTARIPLGPLSAPEQRALLAAMCGADRVAADPVAAGQVMAACAGLPLALRIAGSRLAHRPTWRLSELARRLNRTDRLQALAVDHLAVREAFSFSYTSLLAGGRPLEQEAARAFRLLGLWPAHHHSAESVAALLGAPVDDALDVLDTLVDAHLLDVSAPGRYRFHDLLGEFAAERVLAEEPEQARAEALVRLLGWYTSAVAAANLAIAPLALPIPAVEGVSADWELFELPEYADEEAALEWCGEELAAIRDAVRRAAALDRPDLSWRLAAALFGYGLTYWWNGEWAECLYEALEATAAADDPAGQAWLHGRLGVAHGLTRAVEPCIEHLEKAYGFFRTIDDLAAQKAVVSNLSAAYSQAGDTERAQEWATRAMALAERLAVQPDAARLASLGDLRFRQGDLPGAEQSYREAIAEWRRLDSRSQLSLALYNLGDTLRAQGRARDAVAPLLESLEIRRELGSHGNVADTLETLARTHFEGGDPEAARQYWSQALTLARRHRLEHFIGLSERGLAGLAS</sequence>
<feature type="DNA-binding region" description="OmpR/PhoB-type" evidence="6">
    <location>
        <begin position="1"/>
        <end position="94"/>
    </location>
</feature>
<dbReference type="CDD" id="cd15831">
    <property type="entry name" value="BTAD"/>
    <property type="match status" value="1"/>
</dbReference>
<reference evidence="10" key="1">
    <citation type="journal article" date="2019" name="Int. J. Syst. Evol. Microbiol.">
        <title>The Global Catalogue of Microorganisms (GCM) 10K type strain sequencing project: providing services to taxonomists for standard genome sequencing and annotation.</title>
        <authorList>
            <consortium name="The Broad Institute Genomics Platform"/>
            <consortium name="The Broad Institute Genome Sequencing Center for Infectious Disease"/>
            <person name="Wu L."/>
            <person name="Ma J."/>
        </authorList>
    </citation>
    <scope>NUCLEOTIDE SEQUENCE [LARGE SCALE GENOMIC DNA]</scope>
    <source>
        <strain evidence="10">JCM 13006</strain>
    </source>
</reference>
<evidence type="ECO:0000256" key="5">
    <source>
        <dbReference type="ARBA" id="ARBA00023163"/>
    </source>
</evidence>
<dbReference type="InterPro" id="IPR051677">
    <property type="entry name" value="AfsR-DnrI-RedD_regulator"/>
</dbReference>
<comment type="caution">
    <text evidence="9">The sequence shown here is derived from an EMBL/GenBank/DDBJ whole genome shotgun (WGS) entry which is preliminary data.</text>
</comment>
<dbReference type="SMART" id="SM00862">
    <property type="entry name" value="Trans_reg_C"/>
    <property type="match status" value="1"/>
</dbReference>
<dbReference type="Proteomes" id="UP001501752">
    <property type="component" value="Unassembled WGS sequence"/>
</dbReference>
<dbReference type="RefSeq" id="WP_345696280.1">
    <property type="nucleotide sequence ID" value="NZ_BAABIS010000001.1"/>
</dbReference>
<dbReference type="PANTHER" id="PTHR35807:SF1">
    <property type="entry name" value="TRANSCRIPTIONAL REGULATOR REDD"/>
    <property type="match status" value="1"/>
</dbReference>